<sequence length="795" mass="86426">MDAGNHLLRSLEPFLLMAKSAKGAGATKLIADATSAPGTYVFAELLEMPNIQALGANEQHAPWLELLRVFSYRTWADYKQLSGSLPQLNPAQATKLKQLSIVSLAERSRILAYSELLSYLDISSVRQLEDLIIDAMYQDVLKGKLDQKEARVEIEYTIGRDLEPGTAGLQVLLAKLRDWSNRTSTVIQALDVQIQGIKDNEKTAADADKEYESERVAMATQIAEQRRQQPRKQVVEDAMAAGGNAPSGSSADAQRSTGVHPEARGRKPVEKVIQGGKPYWQTALYSYETTMPTASALIWISAKPLLKLVISTSFGYFLTKADLFSATAARGAGQVLLNIFMPALLFSKIVPGYTAQNIVALGPLILVACIYQLYGLVIAWITRKIFWVPRRFHSGILAAGIWSNWGDLPTAVIMSMTASAPFSPGDSDVAVAYLSAFILVFFVTLFPFGGSRIIEKDYLDKSIPVDAEDEIPESASSRLRRRWDRLQVAIQNRRGAVADSDVEKSPSSEQDEKITEFATPKPKLSRHVSFNPSEPTAYNGLEGGQSTRPPSAHVSPAPTIVEGIHNTMSQNPKDSSKVISAPTEAKPVPATEIEPSRLKRAFLSTRVFLRSFASPATITMIVSFVVALIPQLKALFIAPPAGSNVHISPAPDGLPPLNIIMDTATFIGNASVPLGLICLGSALARLQVPKPISRAPLGAITLFSILKMVIGPVFGVLVVEALTHRTSLIDPNDKVLRFVCIYFAGVPTATTQVYLTQIYSPDGSATHISAFLIPQYALMFITMTALSAYALNILF</sequence>
<dbReference type="SMART" id="SM00088">
    <property type="entry name" value="PINT"/>
    <property type="match status" value="1"/>
</dbReference>
<feature type="transmembrane region" description="Helical" evidence="6">
    <location>
        <begin position="394"/>
        <end position="418"/>
    </location>
</feature>
<evidence type="ECO:0000256" key="4">
    <source>
        <dbReference type="ARBA" id="ARBA00023136"/>
    </source>
</evidence>
<feature type="region of interest" description="Disordered" evidence="5">
    <location>
        <begin position="240"/>
        <end position="265"/>
    </location>
</feature>
<dbReference type="EMBL" id="CAJMWS010000547">
    <property type="protein sequence ID" value="CAE6450630.1"/>
    <property type="molecule type" value="Genomic_DNA"/>
</dbReference>
<gene>
    <name evidence="8" type="ORF">RDB_LOCUS145207</name>
</gene>
<feature type="transmembrane region" description="Helical" evidence="6">
    <location>
        <begin position="331"/>
        <end position="349"/>
    </location>
</feature>
<comment type="caution">
    <text evidence="8">The sequence shown here is derived from an EMBL/GenBank/DDBJ whole genome shotgun (WGS) entry which is preliminary data.</text>
</comment>
<feature type="transmembrane region" description="Helical" evidence="6">
    <location>
        <begin position="296"/>
        <end position="319"/>
    </location>
</feature>
<feature type="transmembrane region" description="Helical" evidence="6">
    <location>
        <begin position="735"/>
        <end position="755"/>
    </location>
</feature>
<feature type="region of interest" description="Disordered" evidence="5">
    <location>
        <begin position="568"/>
        <end position="589"/>
    </location>
</feature>
<dbReference type="InterPro" id="IPR004776">
    <property type="entry name" value="Mem_transp_PIN-like"/>
</dbReference>
<evidence type="ECO:0000313" key="9">
    <source>
        <dbReference type="Proteomes" id="UP000663846"/>
    </source>
</evidence>
<name>A0A8H3B8Y1_9AGAM</name>
<evidence type="ECO:0000313" key="8">
    <source>
        <dbReference type="EMBL" id="CAE6450630.1"/>
    </source>
</evidence>
<dbReference type="AlphaFoldDB" id="A0A8H3B8Y1"/>
<dbReference type="Pfam" id="PF03547">
    <property type="entry name" value="Mem_trans"/>
    <property type="match status" value="1"/>
</dbReference>
<feature type="compositionally biased region" description="Basic and acidic residues" evidence="5">
    <location>
        <begin position="501"/>
        <end position="515"/>
    </location>
</feature>
<feature type="transmembrane region" description="Helical" evidence="6">
    <location>
        <begin position="430"/>
        <end position="448"/>
    </location>
</feature>
<evidence type="ECO:0000256" key="2">
    <source>
        <dbReference type="ARBA" id="ARBA00022692"/>
    </source>
</evidence>
<feature type="transmembrane region" description="Helical" evidence="6">
    <location>
        <begin position="607"/>
        <end position="629"/>
    </location>
</feature>
<dbReference type="Proteomes" id="UP000663846">
    <property type="component" value="Unassembled WGS sequence"/>
</dbReference>
<accession>A0A8H3B8Y1</accession>
<dbReference type="InterPro" id="IPR000717">
    <property type="entry name" value="PCI_dom"/>
</dbReference>
<evidence type="ECO:0000256" key="6">
    <source>
        <dbReference type="SAM" id="Phobius"/>
    </source>
</evidence>
<evidence type="ECO:0000259" key="7">
    <source>
        <dbReference type="PROSITE" id="PS50250"/>
    </source>
</evidence>
<dbReference type="PANTHER" id="PTHR31274">
    <property type="entry name" value="PROTEIN ECM3"/>
    <property type="match status" value="1"/>
</dbReference>
<dbReference type="GO" id="GO:0016020">
    <property type="term" value="C:membrane"/>
    <property type="evidence" value="ECO:0007669"/>
    <property type="project" value="UniProtKB-SubCell"/>
</dbReference>
<feature type="transmembrane region" description="Helical" evidence="6">
    <location>
        <begin position="775"/>
        <end position="794"/>
    </location>
</feature>
<dbReference type="Pfam" id="PF01399">
    <property type="entry name" value="PCI"/>
    <property type="match status" value="1"/>
</dbReference>
<feature type="domain" description="PCI" evidence="7">
    <location>
        <begin position="1"/>
        <end position="159"/>
    </location>
</feature>
<feature type="transmembrane region" description="Helical" evidence="6">
    <location>
        <begin position="361"/>
        <end position="382"/>
    </location>
</feature>
<keyword evidence="2 6" id="KW-0812">Transmembrane</keyword>
<organism evidence="8 9">
    <name type="scientific">Rhizoctonia solani</name>
    <dbReference type="NCBI Taxonomy" id="456999"/>
    <lineage>
        <taxon>Eukaryota</taxon>
        <taxon>Fungi</taxon>
        <taxon>Dikarya</taxon>
        <taxon>Basidiomycota</taxon>
        <taxon>Agaricomycotina</taxon>
        <taxon>Agaricomycetes</taxon>
        <taxon>Cantharellales</taxon>
        <taxon>Ceratobasidiaceae</taxon>
        <taxon>Rhizoctonia</taxon>
    </lineage>
</organism>
<dbReference type="InterPro" id="IPR040254">
    <property type="entry name" value="Ecm3-like"/>
</dbReference>
<dbReference type="Pfam" id="PF22061">
    <property type="entry name" value="CSN7_HB_subdom"/>
    <property type="match status" value="1"/>
</dbReference>
<dbReference type="PANTHER" id="PTHR31274:SF1">
    <property type="entry name" value="AGL149CP"/>
    <property type="match status" value="1"/>
</dbReference>
<feature type="transmembrane region" description="Helical" evidence="6">
    <location>
        <begin position="699"/>
        <end position="723"/>
    </location>
</feature>
<evidence type="ECO:0000256" key="5">
    <source>
        <dbReference type="SAM" id="MobiDB-lite"/>
    </source>
</evidence>
<feature type="compositionally biased region" description="Low complexity" evidence="5">
    <location>
        <begin position="240"/>
        <end position="253"/>
    </location>
</feature>
<dbReference type="PROSITE" id="PS50250">
    <property type="entry name" value="PCI"/>
    <property type="match status" value="1"/>
</dbReference>
<protein>
    <recommendedName>
        <fullName evidence="7">PCI domain-containing protein</fullName>
    </recommendedName>
</protein>
<reference evidence="8" key="1">
    <citation type="submission" date="2021-01" db="EMBL/GenBank/DDBJ databases">
        <authorList>
            <person name="Kaushik A."/>
        </authorList>
    </citation>
    <scope>NUCLEOTIDE SEQUENCE</scope>
    <source>
        <strain evidence="8">AG1-1C</strain>
    </source>
</reference>
<evidence type="ECO:0000256" key="1">
    <source>
        <dbReference type="ARBA" id="ARBA00004141"/>
    </source>
</evidence>
<keyword evidence="3 6" id="KW-1133">Transmembrane helix</keyword>
<dbReference type="GO" id="GO:0055085">
    <property type="term" value="P:transmembrane transport"/>
    <property type="evidence" value="ECO:0007669"/>
    <property type="project" value="InterPro"/>
</dbReference>
<comment type="subcellular location">
    <subcellularLocation>
        <location evidence="1">Membrane</location>
        <topology evidence="1">Multi-pass membrane protein</topology>
    </subcellularLocation>
</comment>
<keyword evidence="4 6" id="KW-0472">Membrane</keyword>
<proteinExistence type="predicted"/>
<feature type="region of interest" description="Disordered" evidence="5">
    <location>
        <begin position="494"/>
        <end position="555"/>
    </location>
</feature>
<evidence type="ECO:0000256" key="3">
    <source>
        <dbReference type="ARBA" id="ARBA00022989"/>
    </source>
</evidence>